<accession>A0ABC8JSH5</accession>
<dbReference type="Proteomes" id="UP001642260">
    <property type="component" value="Unassembled WGS sequence"/>
</dbReference>
<feature type="compositionally biased region" description="Polar residues" evidence="1">
    <location>
        <begin position="58"/>
        <end position="69"/>
    </location>
</feature>
<dbReference type="EMBL" id="CAKOAT010138487">
    <property type="protein sequence ID" value="CAH8337830.1"/>
    <property type="molecule type" value="Genomic_DNA"/>
</dbReference>
<dbReference type="AlphaFoldDB" id="A0ABC8JSH5"/>
<evidence type="ECO:0000256" key="1">
    <source>
        <dbReference type="SAM" id="MobiDB-lite"/>
    </source>
</evidence>
<protein>
    <submittedName>
        <fullName evidence="2">Uncharacterized protein</fullName>
    </submittedName>
</protein>
<sequence length="124" mass="13789">MYSNKIIVLGIISILKKSSTKVSEEVVKDTEVVEKTACVSDKAAKEIDIPENERPWSTVPQSSPPGSRNNELEVPITSSPSRFHLLSTELEEEEVDAEDESSNSEEESSVESKIALEKRKQVEK</sequence>
<evidence type="ECO:0000313" key="3">
    <source>
        <dbReference type="Proteomes" id="UP001642260"/>
    </source>
</evidence>
<feature type="compositionally biased region" description="Acidic residues" evidence="1">
    <location>
        <begin position="89"/>
        <end position="109"/>
    </location>
</feature>
<feature type="compositionally biased region" description="Basic and acidic residues" evidence="1">
    <location>
        <begin position="114"/>
        <end position="124"/>
    </location>
</feature>
<proteinExistence type="predicted"/>
<organism evidence="2 3">
    <name type="scientific">Eruca vesicaria subsp. sativa</name>
    <name type="common">Garden rocket</name>
    <name type="synonym">Eruca sativa</name>
    <dbReference type="NCBI Taxonomy" id="29727"/>
    <lineage>
        <taxon>Eukaryota</taxon>
        <taxon>Viridiplantae</taxon>
        <taxon>Streptophyta</taxon>
        <taxon>Embryophyta</taxon>
        <taxon>Tracheophyta</taxon>
        <taxon>Spermatophyta</taxon>
        <taxon>Magnoliopsida</taxon>
        <taxon>eudicotyledons</taxon>
        <taxon>Gunneridae</taxon>
        <taxon>Pentapetalae</taxon>
        <taxon>rosids</taxon>
        <taxon>malvids</taxon>
        <taxon>Brassicales</taxon>
        <taxon>Brassicaceae</taxon>
        <taxon>Brassiceae</taxon>
        <taxon>Eruca</taxon>
    </lineage>
</organism>
<name>A0ABC8JSH5_ERUVS</name>
<evidence type="ECO:0000313" key="2">
    <source>
        <dbReference type="EMBL" id="CAH8337830.1"/>
    </source>
</evidence>
<feature type="compositionally biased region" description="Basic and acidic residues" evidence="1">
    <location>
        <begin position="44"/>
        <end position="54"/>
    </location>
</feature>
<reference evidence="2 3" key="1">
    <citation type="submission" date="2022-03" db="EMBL/GenBank/DDBJ databases">
        <authorList>
            <person name="Macdonald S."/>
            <person name="Ahmed S."/>
            <person name="Newling K."/>
        </authorList>
    </citation>
    <scope>NUCLEOTIDE SEQUENCE [LARGE SCALE GENOMIC DNA]</scope>
</reference>
<gene>
    <name evidence="2" type="ORF">ERUC_LOCUS14706</name>
</gene>
<comment type="caution">
    <text evidence="2">The sequence shown here is derived from an EMBL/GenBank/DDBJ whole genome shotgun (WGS) entry which is preliminary data.</text>
</comment>
<feature type="region of interest" description="Disordered" evidence="1">
    <location>
        <begin position="44"/>
        <end position="124"/>
    </location>
</feature>
<keyword evidence="3" id="KW-1185">Reference proteome</keyword>